<protein>
    <submittedName>
        <fullName evidence="10">G-protein alpha subunit</fullName>
    </submittedName>
</protein>
<evidence type="ECO:0000256" key="5">
    <source>
        <dbReference type="ARBA" id="ARBA00023224"/>
    </source>
</evidence>
<keyword evidence="9" id="KW-1185">Reference proteome</keyword>
<dbReference type="PROSITE" id="PS51882">
    <property type="entry name" value="G_ALPHA"/>
    <property type="match status" value="1"/>
</dbReference>
<organism evidence="10">
    <name type="scientific">Echinostoma caproni</name>
    <dbReference type="NCBI Taxonomy" id="27848"/>
    <lineage>
        <taxon>Eukaryota</taxon>
        <taxon>Metazoa</taxon>
        <taxon>Spiralia</taxon>
        <taxon>Lophotrochozoa</taxon>
        <taxon>Platyhelminthes</taxon>
        <taxon>Trematoda</taxon>
        <taxon>Digenea</taxon>
        <taxon>Plagiorchiida</taxon>
        <taxon>Echinostomata</taxon>
        <taxon>Echinostomatoidea</taxon>
        <taxon>Echinostomatidae</taxon>
        <taxon>Echinostoma</taxon>
    </lineage>
</organism>
<evidence type="ECO:0000256" key="4">
    <source>
        <dbReference type="ARBA" id="ARBA00023134"/>
    </source>
</evidence>
<dbReference type="Gene3D" id="1.10.400.10">
    <property type="entry name" value="GI Alpha 1, domain 2-like"/>
    <property type="match status" value="1"/>
</dbReference>
<evidence type="ECO:0000313" key="9">
    <source>
        <dbReference type="Proteomes" id="UP000272942"/>
    </source>
</evidence>
<dbReference type="GO" id="GO:0031683">
    <property type="term" value="F:G-protein beta/gamma-subunit complex binding"/>
    <property type="evidence" value="ECO:0007669"/>
    <property type="project" value="InterPro"/>
</dbReference>
<keyword evidence="7" id="KW-0460">Magnesium</keyword>
<dbReference type="SUPFAM" id="SSF47895">
    <property type="entry name" value="Transducin (alpha subunit), insertion domain"/>
    <property type="match status" value="1"/>
</dbReference>
<keyword evidence="2 7" id="KW-0479">Metal-binding</keyword>
<feature type="binding site" evidence="6">
    <location>
        <begin position="43"/>
        <end position="48"/>
    </location>
    <ligand>
        <name>GTP</name>
        <dbReference type="ChEBI" id="CHEBI:37565"/>
    </ligand>
</feature>
<dbReference type="GO" id="GO:0046872">
    <property type="term" value="F:metal ion binding"/>
    <property type="evidence" value="ECO:0007669"/>
    <property type="project" value="UniProtKB-KW"/>
</dbReference>
<evidence type="ECO:0000256" key="3">
    <source>
        <dbReference type="ARBA" id="ARBA00022741"/>
    </source>
</evidence>
<feature type="binding site" evidence="6">
    <location>
        <begin position="136"/>
        <end position="140"/>
    </location>
    <ligand>
        <name>GTP</name>
        <dbReference type="ChEBI" id="CHEBI:37565"/>
    </ligand>
</feature>
<keyword evidence="4 6" id="KW-0342">GTP-binding</keyword>
<dbReference type="GO" id="GO:0001664">
    <property type="term" value="F:G protein-coupled receptor binding"/>
    <property type="evidence" value="ECO:0007669"/>
    <property type="project" value="TreeGrafter"/>
</dbReference>
<dbReference type="SUPFAM" id="SSF52540">
    <property type="entry name" value="P-loop containing nucleoside triphosphate hydrolases"/>
    <property type="match status" value="1"/>
</dbReference>
<evidence type="ECO:0000256" key="7">
    <source>
        <dbReference type="PIRSR" id="PIRSR601019-2"/>
    </source>
</evidence>
<evidence type="ECO:0000313" key="10">
    <source>
        <dbReference type="WBParaSite" id="ECPE_0001560201-mRNA-1"/>
    </source>
</evidence>
<keyword evidence="3 6" id="KW-0547">Nucleotide-binding</keyword>
<comment type="subunit">
    <text evidence="1">G proteins are composed of 3 units; alpha, beta and gamma. The alpha chain contains the guanine nucleotide binding site.</text>
</comment>
<gene>
    <name evidence="8" type="ORF">ECPE_LOCUS15561</name>
</gene>
<dbReference type="GO" id="GO:0003924">
    <property type="term" value="F:GTPase activity"/>
    <property type="evidence" value="ECO:0007669"/>
    <property type="project" value="InterPro"/>
</dbReference>
<dbReference type="GO" id="GO:0005834">
    <property type="term" value="C:heterotrimeric G-protein complex"/>
    <property type="evidence" value="ECO:0007669"/>
    <property type="project" value="TreeGrafter"/>
</dbReference>
<dbReference type="GO" id="GO:0005525">
    <property type="term" value="F:GTP binding"/>
    <property type="evidence" value="ECO:0007669"/>
    <property type="project" value="UniProtKB-KW"/>
</dbReference>
<accession>A0A183B8M7</accession>
<dbReference type="Pfam" id="PF00503">
    <property type="entry name" value="G-alpha"/>
    <property type="match status" value="2"/>
</dbReference>
<dbReference type="InterPro" id="IPR001019">
    <property type="entry name" value="Gprotein_alpha_su"/>
</dbReference>
<dbReference type="SMART" id="SM00275">
    <property type="entry name" value="G_alpha"/>
    <property type="match status" value="1"/>
</dbReference>
<dbReference type="GO" id="GO:0005737">
    <property type="term" value="C:cytoplasm"/>
    <property type="evidence" value="ECO:0007669"/>
    <property type="project" value="TreeGrafter"/>
</dbReference>
<dbReference type="OrthoDB" id="5817230at2759"/>
<dbReference type="WBParaSite" id="ECPE_0001560201-mRNA-1">
    <property type="protein sequence ID" value="ECPE_0001560201-mRNA-1"/>
    <property type="gene ID" value="ECPE_0001560201"/>
</dbReference>
<dbReference type="GO" id="GO:0007188">
    <property type="term" value="P:adenylate cyclase-modulating G protein-coupled receptor signaling pathway"/>
    <property type="evidence" value="ECO:0007669"/>
    <property type="project" value="TreeGrafter"/>
</dbReference>
<feature type="binding site" evidence="7">
    <location>
        <position position="47"/>
    </location>
    <ligand>
        <name>Mg(2+)</name>
        <dbReference type="ChEBI" id="CHEBI:18420"/>
    </ligand>
</feature>
<dbReference type="AlphaFoldDB" id="A0A183B8M7"/>
<reference evidence="10" key="1">
    <citation type="submission" date="2016-06" db="UniProtKB">
        <authorList>
            <consortium name="WormBaseParasite"/>
        </authorList>
    </citation>
    <scope>IDENTIFICATION</scope>
</reference>
<evidence type="ECO:0000256" key="2">
    <source>
        <dbReference type="ARBA" id="ARBA00022723"/>
    </source>
</evidence>
<dbReference type="Proteomes" id="UP000272942">
    <property type="component" value="Unassembled WGS sequence"/>
</dbReference>
<reference evidence="8 9" key="2">
    <citation type="submission" date="2018-11" db="EMBL/GenBank/DDBJ databases">
        <authorList>
            <consortium name="Pathogen Informatics"/>
        </authorList>
    </citation>
    <scope>NUCLEOTIDE SEQUENCE [LARGE SCALE GENOMIC DNA]</scope>
    <source>
        <strain evidence="8 9">Egypt</strain>
    </source>
</reference>
<sequence length="196" mass="22067">MGCIESREAKAAAARSKVIDKTLKADREQSCRQAKLLLLGAGESGKSTIVKQMKIIHQDGYSKEECLKYKPVVFSNTVQSMAAILRAMEQLGIYFASDERSSLLICRSFYRVPLLDVLVNFKTRFTFKGLDIKMFDVGGQRTERKKWIHCFEGVTAIIFVVAISEYDLTLAEDQEVVSNICKQKALKKITKTNGLK</sequence>
<dbReference type="EMBL" id="UZAN01060981">
    <property type="protein sequence ID" value="VDP92833.1"/>
    <property type="molecule type" value="Genomic_DNA"/>
</dbReference>
<evidence type="ECO:0000256" key="1">
    <source>
        <dbReference type="ARBA" id="ARBA00011356"/>
    </source>
</evidence>
<dbReference type="PANTHER" id="PTHR10218">
    <property type="entry name" value="GTP-BINDING PROTEIN ALPHA SUBUNIT"/>
    <property type="match status" value="1"/>
</dbReference>
<evidence type="ECO:0000313" key="8">
    <source>
        <dbReference type="EMBL" id="VDP92833.1"/>
    </source>
</evidence>
<keyword evidence="5" id="KW-0807">Transducer</keyword>
<dbReference type="InterPro" id="IPR027417">
    <property type="entry name" value="P-loop_NTPase"/>
</dbReference>
<name>A0A183B8M7_9TREM</name>
<dbReference type="PANTHER" id="PTHR10218:SF302">
    <property type="entry name" value="GUANINE NUCLEOTIDE-BINDING PROTEIN ALPHA-5 SUBUNIT"/>
    <property type="match status" value="1"/>
</dbReference>
<dbReference type="Gene3D" id="3.40.50.300">
    <property type="entry name" value="P-loop containing nucleotide triphosphate hydrolases"/>
    <property type="match status" value="2"/>
</dbReference>
<dbReference type="InterPro" id="IPR011025">
    <property type="entry name" value="GproteinA_insert"/>
</dbReference>
<evidence type="ECO:0000256" key="6">
    <source>
        <dbReference type="PIRSR" id="PIRSR601019-1"/>
    </source>
</evidence>
<proteinExistence type="predicted"/>